<gene>
    <name evidence="1" type="ORF">M9H77_27951</name>
</gene>
<sequence>MSYDKEDIGNVNNDMVQESHVSKIKKDAYYMASSDGPGLIITTVQLKENDKDNNYEEWAKIMQLALHSKKNWDLSMEQFPFHKTIQTKRKNSEKSRLWNKLEPAVLEVLEGGAQHLIGLLTYIYSNTQKQMIRVEHSSRDMFEIYSRIATWLSLPLNSKVIAVDTILPLNPDNSSSTKHMTQVDIFTLASYHPGGKERTEQEYLALAIKVIRKVCVGYDSWVMEFYK</sequence>
<comment type="caution">
    <text evidence="1">The sequence shown here is derived from an EMBL/GenBank/DDBJ whole genome shotgun (WGS) entry which is preliminary data.</text>
</comment>
<name>A0ACC0ADZ6_CATRO</name>
<dbReference type="EMBL" id="CM044706">
    <property type="protein sequence ID" value="KAI5659158.1"/>
    <property type="molecule type" value="Genomic_DNA"/>
</dbReference>
<evidence type="ECO:0000313" key="1">
    <source>
        <dbReference type="EMBL" id="KAI5659158.1"/>
    </source>
</evidence>
<protein>
    <submittedName>
        <fullName evidence="1">Uncharacterized protein</fullName>
    </submittedName>
</protein>
<evidence type="ECO:0000313" key="2">
    <source>
        <dbReference type="Proteomes" id="UP001060085"/>
    </source>
</evidence>
<keyword evidence="2" id="KW-1185">Reference proteome</keyword>
<reference evidence="2" key="1">
    <citation type="journal article" date="2023" name="Nat. Plants">
        <title>Single-cell RNA sequencing provides a high-resolution roadmap for understanding the multicellular compartmentation of specialized metabolism.</title>
        <authorList>
            <person name="Sun S."/>
            <person name="Shen X."/>
            <person name="Li Y."/>
            <person name="Li Y."/>
            <person name="Wang S."/>
            <person name="Li R."/>
            <person name="Zhang H."/>
            <person name="Shen G."/>
            <person name="Guo B."/>
            <person name="Wei J."/>
            <person name="Xu J."/>
            <person name="St-Pierre B."/>
            <person name="Chen S."/>
            <person name="Sun C."/>
        </authorList>
    </citation>
    <scope>NUCLEOTIDE SEQUENCE [LARGE SCALE GENOMIC DNA]</scope>
</reference>
<organism evidence="1 2">
    <name type="scientific">Catharanthus roseus</name>
    <name type="common">Madagascar periwinkle</name>
    <name type="synonym">Vinca rosea</name>
    <dbReference type="NCBI Taxonomy" id="4058"/>
    <lineage>
        <taxon>Eukaryota</taxon>
        <taxon>Viridiplantae</taxon>
        <taxon>Streptophyta</taxon>
        <taxon>Embryophyta</taxon>
        <taxon>Tracheophyta</taxon>
        <taxon>Spermatophyta</taxon>
        <taxon>Magnoliopsida</taxon>
        <taxon>eudicotyledons</taxon>
        <taxon>Gunneridae</taxon>
        <taxon>Pentapetalae</taxon>
        <taxon>asterids</taxon>
        <taxon>lamiids</taxon>
        <taxon>Gentianales</taxon>
        <taxon>Apocynaceae</taxon>
        <taxon>Rauvolfioideae</taxon>
        <taxon>Vinceae</taxon>
        <taxon>Catharanthinae</taxon>
        <taxon>Catharanthus</taxon>
    </lineage>
</organism>
<proteinExistence type="predicted"/>
<dbReference type="Proteomes" id="UP001060085">
    <property type="component" value="Linkage Group LG06"/>
</dbReference>
<accession>A0ACC0ADZ6</accession>